<gene>
    <name evidence="1" type="ORF">A2763_02015</name>
</gene>
<dbReference type="STRING" id="1798482.A2763_02015"/>
<dbReference type="InterPro" id="IPR003329">
    <property type="entry name" value="Cytidylyl_trans"/>
</dbReference>
<name>A0A1F6CPK4_9BACT</name>
<dbReference type="AlphaFoldDB" id="A0A1F6CPK4"/>
<proteinExistence type="predicted"/>
<sequence length="270" mass="31053">MRDKDADEKSDSFSHGVKFFGFITVRTDSSRLPQKALLPIRGRKVIEHIIDRAKSIRGLDGIVVCTSDRAQDDVLEEIALKEGVLCFRGSLEDKLDRWRGAAEKFGADYIITLDGDDPFFGPELIEQEIEQIKAEEPDFLNIPKGVVCGGSEFGIKTTALQKVCEIKDTQNTEMMWVYFTDTGLFRVADFKVADPIYWNDHVRLTLDYPEDYEFFKRVFEELDIQKNTVPLKNIMELLNEKPEIAEINFSRQQEFLDNQRKKTTLKLKAA</sequence>
<evidence type="ECO:0000313" key="2">
    <source>
        <dbReference type="Proteomes" id="UP000178370"/>
    </source>
</evidence>
<dbReference type="InterPro" id="IPR029044">
    <property type="entry name" value="Nucleotide-diphossugar_trans"/>
</dbReference>
<organism evidence="1 2">
    <name type="scientific">Candidatus Kaiserbacteria bacterium RIFCSPHIGHO2_01_FULL_54_36</name>
    <dbReference type="NCBI Taxonomy" id="1798482"/>
    <lineage>
        <taxon>Bacteria</taxon>
        <taxon>Candidatus Kaiseribacteriota</taxon>
    </lineage>
</organism>
<reference evidence="1 2" key="1">
    <citation type="journal article" date="2016" name="Nat. Commun.">
        <title>Thousands of microbial genomes shed light on interconnected biogeochemical processes in an aquifer system.</title>
        <authorList>
            <person name="Anantharaman K."/>
            <person name="Brown C.T."/>
            <person name="Hug L.A."/>
            <person name="Sharon I."/>
            <person name="Castelle C.J."/>
            <person name="Probst A.J."/>
            <person name="Thomas B.C."/>
            <person name="Singh A."/>
            <person name="Wilkins M.J."/>
            <person name="Karaoz U."/>
            <person name="Brodie E.L."/>
            <person name="Williams K.H."/>
            <person name="Hubbard S.S."/>
            <person name="Banfield J.F."/>
        </authorList>
    </citation>
    <scope>NUCLEOTIDE SEQUENCE [LARGE SCALE GENOMIC DNA]</scope>
</reference>
<dbReference type="GO" id="GO:0005829">
    <property type="term" value="C:cytosol"/>
    <property type="evidence" value="ECO:0007669"/>
    <property type="project" value="TreeGrafter"/>
</dbReference>
<comment type="caution">
    <text evidence="1">The sequence shown here is derived from an EMBL/GenBank/DDBJ whole genome shotgun (WGS) entry which is preliminary data.</text>
</comment>
<dbReference type="Proteomes" id="UP000178370">
    <property type="component" value="Unassembled WGS sequence"/>
</dbReference>
<dbReference type="PANTHER" id="PTHR42866:SF1">
    <property type="entry name" value="SPORE COAT POLYSACCHARIDE BIOSYNTHESIS PROTEIN SPSF"/>
    <property type="match status" value="1"/>
</dbReference>
<protein>
    <recommendedName>
        <fullName evidence="3">3-deoxy-manno-octulosonate cytidylyltransferase</fullName>
    </recommendedName>
</protein>
<dbReference type="PANTHER" id="PTHR42866">
    <property type="entry name" value="3-DEOXY-MANNO-OCTULOSONATE CYTIDYLYLTRANSFERASE"/>
    <property type="match status" value="1"/>
</dbReference>
<evidence type="ECO:0008006" key="3">
    <source>
        <dbReference type="Google" id="ProtNLM"/>
    </source>
</evidence>
<accession>A0A1F6CPK4</accession>
<evidence type="ECO:0000313" key="1">
    <source>
        <dbReference type="EMBL" id="OGG51094.1"/>
    </source>
</evidence>
<dbReference type="Pfam" id="PF02348">
    <property type="entry name" value="CTP_transf_3"/>
    <property type="match status" value="1"/>
</dbReference>
<dbReference type="SUPFAM" id="SSF53448">
    <property type="entry name" value="Nucleotide-diphospho-sugar transferases"/>
    <property type="match status" value="1"/>
</dbReference>
<dbReference type="EMBL" id="MFKV01000002">
    <property type="protein sequence ID" value="OGG51094.1"/>
    <property type="molecule type" value="Genomic_DNA"/>
</dbReference>
<dbReference type="Gene3D" id="3.90.550.10">
    <property type="entry name" value="Spore Coat Polysaccharide Biosynthesis Protein SpsA, Chain A"/>
    <property type="match status" value="1"/>
</dbReference>